<name>A0ABD3QD63_9STRA</name>
<dbReference type="Pfam" id="PF00226">
    <property type="entry name" value="DnaJ"/>
    <property type="match status" value="1"/>
</dbReference>
<keyword evidence="4" id="KW-1185">Reference proteome</keyword>
<reference evidence="3 4" key="1">
    <citation type="journal article" date="2020" name="G3 (Bethesda)">
        <title>Improved Reference Genome for Cyclotella cryptica CCMP332, a Model for Cell Wall Morphogenesis, Salinity Adaptation, and Lipid Production in Diatoms (Bacillariophyta).</title>
        <authorList>
            <person name="Roberts W.R."/>
            <person name="Downey K.M."/>
            <person name="Ruck E.C."/>
            <person name="Traller J.C."/>
            <person name="Alverson A.J."/>
        </authorList>
    </citation>
    <scope>NUCLEOTIDE SEQUENCE [LARGE SCALE GENOMIC DNA]</scope>
    <source>
        <strain evidence="3 4">CCMP332</strain>
    </source>
</reference>
<sequence>MESMTPSDAIMHRRYRGQKFLPLCIALFLSVAAKSRTSPSNILRSFAPLSLIPVAEAAPTSSSHRLSEEQKEKRRKAYEKATRQRNSDREERSRRAYEYSRWREEQAKEEAENNSFSYFVAERPRDIMDGTRSAIANVLRGGFYGLAAFLGSPISFAATEGLVGFVKGVVAGVILGVGMPLAGVVVGGYQILRGLMATPVAIKDGFIDCKVWNVTDRSWEEYRLDDDIIAIKDALDEEEKKNRKVKKQSGEKMEYSSSRKVKSTQYYDILGVDSDATSSEIRAAYRKKARLVHPDKNPDDNDAERKFRELSAAYQTLSDPSKRKQYDSSGIGVDPEKADGNGFTIDPYVFFGVLFGSEQVQSYIGELGLASSFDAFLKLAELGDRSHLSFESWDDMKSVLGWGETALKRRKRETEIALYLRSRISDYVDGYLTADAFKESCRAEAVNISSGGSYGALFLTAIGPALVVEAESFLGYRSSLTGSWRGPVSGVRRNLLYIRRKYSFAKAVLRTVGDGLKAIYDSAEKISDLDKVSQPQSTGRTKPQKVFFQDQKVLKDNLSNAIPSILNMAWAINFIDISNTLAAACTKLFYDASVSSKSERLRRAEAIQILGSQFDLVAMEVTGGNATLAGDIDDIKARANAAFTESLKKGMEKENNKSRRSRSDEV</sequence>
<dbReference type="InterPro" id="IPR001623">
    <property type="entry name" value="DnaJ_domain"/>
</dbReference>
<dbReference type="InterPro" id="IPR018253">
    <property type="entry name" value="DnaJ_domain_CS"/>
</dbReference>
<evidence type="ECO:0000256" key="1">
    <source>
        <dbReference type="SAM" id="MobiDB-lite"/>
    </source>
</evidence>
<comment type="caution">
    <text evidence="3">The sequence shown here is derived from an EMBL/GenBank/DDBJ whole genome shotgun (WGS) entry which is preliminary data.</text>
</comment>
<dbReference type="PANTHER" id="PTHR44094">
    <property type="entry name" value="DNAJ HEAT SHOCK N-TERMINAL DOMAIN-CONTAINING PROTEIN"/>
    <property type="match status" value="1"/>
</dbReference>
<protein>
    <recommendedName>
        <fullName evidence="2">J domain-containing protein</fullName>
    </recommendedName>
</protein>
<dbReference type="CDD" id="cd06257">
    <property type="entry name" value="DnaJ"/>
    <property type="match status" value="1"/>
</dbReference>
<dbReference type="InterPro" id="IPR036869">
    <property type="entry name" value="J_dom_sf"/>
</dbReference>
<dbReference type="AlphaFoldDB" id="A0ABD3QD63"/>
<organism evidence="3 4">
    <name type="scientific">Cyclotella cryptica</name>
    <dbReference type="NCBI Taxonomy" id="29204"/>
    <lineage>
        <taxon>Eukaryota</taxon>
        <taxon>Sar</taxon>
        <taxon>Stramenopiles</taxon>
        <taxon>Ochrophyta</taxon>
        <taxon>Bacillariophyta</taxon>
        <taxon>Coscinodiscophyceae</taxon>
        <taxon>Thalassiosirophycidae</taxon>
        <taxon>Stephanodiscales</taxon>
        <taxon>Stephanodiscaceae</taxon>
        <taxon>Cyclotella</taxon>
    </lineage>
</organism>
<feature type="region of interest" description="Disordered" evidence="1">
    <location>
        <begin position="647"/>
        <end position="666"/>
    </location>
</feature>
<proteinExistence type="predicted"/>
<accession>A0ABD3QD63</accession>
<dbReference type="SUPFAM" id="SSF46565">
    <property type="entry name" value="Chaperone J-domain"/>
    <property type="match status" value="1"/>
</dbReference>
<evidence type="ECO:0000259" key="2">
    <source>
        <dbReference type="PROSITE" id="PS50076"/>
    </source>
</evidence>
<gene>
    <name evidence="3" type="ORF">HJC23_006901</name>
</gene>
<dbReference type="Proteomes" id="UP001516023">
    <property type="component" value="Unassembled WGS sequence"/>
</dbReference>
<feature type="region of interest" description="Disordered" evidence="1">
    <location>
        <begin position="60"/>
        <end position="99"/>
    </location>
</feature>
<evidence type="ECO:0000313" key="3">
    <source>
        <dbReference type="EMBL" id="KAL3797863.1"/>
    </source>
</evidence>
<dbReference type="PANTHER" id="PTHR44094:SF8">
    <property type="entry name" value="DNAJ HEAT SHOCK N-TERMINAL DOMAIN-CONTAINING PROTEIN-RELATED"/>
    <property type="match status" value="1"/>
</dbReference>
<dbReference type="InterPro" id="IPR026894">
    <property type="entry name" value="DnaJ_X"/>
</dbReference>
<dbReference type="PROSITE" id="PS00636">
    <property type="entry name" value="DNAJ_1"/>
    <property type="match status" value="1"/>
</dbReference>
<dbReference type="PROSITE" id="PS50076">
    <property type="entry name" value="DNAJ_2"/>
    <property type="match status" value="1"/>
</dbReference>
<feature type="compositionally biased region" description="Basic and acidic residues" evidence="1">
    <location>
        <begin position="65"/>
        <end position="99"/>
    </location>
</feature>
<dbReference type="Pfam" id="PF14308">
    <property type="entry name" value="DnaJ-X"/>
    <property type="match status" value="1"/>
</dbReference>
<dbReference type="SMART" id="SM00271">
    <property type="entry name" value="DnaJ"/>
    <property type="match status" value="1"/>
</dbReference>
<dbReference type="Gene3D" id="1.10.287.110">
    <property type="entry name" value="DnaJ domain"/>
    <property type="match status" value="1"/>
</dbReference>
<feature type="domain" description="J" evidence="2">
    <location>
        <begin position="265"/>
        <end position="330"/>
    </location>
</feature>
<dbReference type="InterPro" id="IPR052423">
    <property type="entry name" value="EMIR"/>
</dbReference>
<evidence type="ECO:0000313" key="4">
    <source>
        <dbReference type="Proteomes" id="UP001516023"/>
    </source>
</evidence>
<dbReference type="EMBL" id="JABMIG020000051">
    <property type="protein sequence ID" value="KAL3797863.1"/>
    <property type="molecule type" value="Genomic_DNA"/>
</dbReference>
<dbReference type="PRINTS" id="PR00625">
    <property type="entry name" value="JDOMAIN"/>
</dbReference>